<dbReference type="AlphaFoldDB" id="A0A498C7E2"/>
<dbReference type="Proteomes" id="UP000273158">
    <property type="component" value="Unassembled WGS sequence"/>
</dbReference>
<reference evidence="1 2" key="1">
    <citation type="journal article" date="2015" name="Stand. Genomic Sci.">
        <title>Genomic Encyclopedia of Bacterial and Archaeal Type Strains, Phase III: the genomes of soil and plant-associated and newly described type strains.</title>
        <authorList>
            <person name="Whitman W.B."/>
            <person name="Woyke T."/>
            <person name="Klenk H.P."/>
            <person name="Zhou Y."/>
            <person name="Lilburn T.G."/>
            <person name="Beck B.J."/>
            <person name="De Vos P."/>
            <person name="Vandamme P."/>
            <person name="Eisen J.A."/>
            <person name="Garrity G."/>
            <person name="Hugenholtz P."/>
            <person name="Kyrpides N.C."/>
        </authorList>
    </citation>
    <scope>NUCLEOTIDE SEQUENCE [LARGE SCALE GENOMIC DNA]</scope>
    <source>
        <strain evidence="1 2">S2T63</strain>
    </source>
</reference>
<sequence length="74" mass="8075">MAPLFFHGAGGYDDDLPLATGIARALGMPLEYPRLPTEDWGLEDWARPVREGLDAASADDLVAGPQRSYCWRVG</sequence>
<gene>
    <name evidence="1" type="ORF">C7474_0071</name>
</gene>
<evidence type="ECO:0000313" key="2">
    <source>
        <dbReference type="Proteomes" id="UP000273158"/>
    </source>
</evidence>
<evidence type="ECO:0008006" key="3">
    <source>
        <dbReference type="Google" id="ProtNLM"/>
    </source>
</evidence>
<protein>
    <recommendedName>
        <fullName evidence="3">Alpha/beta hydrolase family protein</fullName>
    </recommendedName>
</protein>
<accession>A0A498C7E2</accession>
<name>A0A498C7E2_9MICO</name>
<evidence type="ECO:0000313" key="1">
    <source>
        <dbReference type="EMBL" id="RLK52144.1"/>
    </source>
</evidence>
<comment type="caution">
    <text evidence="1">The sequence shown here is derived from an EMBL/GenBank/DDBJ whole genome shotgun (WGS) entry which is preliminary data.</text>
</comment>
<proteinExistence type="predicted"/>
<keyword evidence="2" id="KW-1185">Reference proteome</keyword>
<dbReference type="OrthoDB" id="8894777at2"/>
<organism evidence="1 2">
    <name type="scientific">Microbacterium telephonicum</name>
    <dbReference type="NCBI Taxonomy" id="1714841"/>
    <lineage>
        <taxon>Bacteria</taxon>
        <taxon>Bacillati</taxon>
        <taxon>Actinomycetota</taxon>
        <taxon>Actinomycetes</taxon>
        <taxon>Micrococcales</taxon>
        <taxon>Microbacteriaceae</taxon>
        <taxon>Microbacterium</taxon>
    </lineage>
</organism>
<dbReference type="RefSeq" id="WP_121056625.1">
    <property type="nucleotide sequence ID" value="NZ_RCDB01000001.1"/>
</dbReference>
<dbReference type="EMBL" id="RCDB01000001">
    <property type="protein sequence ID" value="RLK52144.1"/>
    <property type="molecule type" value="Genomic_DNA"/>
</dbReference>